<name>A0A0F8X0E4_9ZZZZ</name>
<dbReference type="AlphaFoldDB" id="A0A0F8X0E4"/>
<gene>
    <name evidence="1" type="ORF">LCGC14_3002860</name>
</gene>
<sequence>MALTLSASPYDSALLTQAGDKIQTQDLQFLVINSGYATIGAKGQIYYEFKRRDF</sequence>
<evidence type="ECO:0000313" key="1">
    <source>
        <dbReference type="EMBL" id="KKK62582.1"/>
    </source>
</evidence>
<protein>
    <submittedName>
        <fullName evidence="1">Uncharacterized protein</fullName>
    </submittedName>
</protein>
<feature type="non-terminal residue" evidence="1">
    <location>
        <position position="54"/>
    </location>
</feature>
<dbReference type="EMBL" id="LAZR01061922">
    <property type="protein sequence ID" value="KKK62582.1"/>
    <property type="molecule type" value="Genomic_DNA"/>
</dbReference>
<organism evidence="1">
    <name type="scientific">marine sediment metagenome</name>
    <dbReference type="NCBI Taxonomy" id="412755"/>
    <lineage>
        <taxon>unclassified sequences</taxon>
        <taxon>metagenomes</taxon>
        <taxon>ecological metagenomes</taxon>
    </lineage>
</organism>
<reference evidence="1" key="1">
    <citation type="journal article" date="2015" name="Nature">
        <title>Complex archaea that bridge the gap between prokaryotes and eukaryotes.</title>
        <authorList>
            <person name="Spang A."/>
            <person name="Saw J.H."/>
            <person name="Jorgensen S.L."/>
            <person name="Zaremba-Niedzwiedzka K."/>
            <person name="Martijn J."/>
            <person name="Lind A.E."/>
            <person name="van Eijk R."/>
            <person name="Schleper C."/>
            <person name="Guy L."/>
            <person name="Ettema T.J."/>
        </authorList>
    </citation>
    <scope>NUCLEOTIDE SEQUENCE</scope>
</reference>
<comment type="caution">
    <text evidence="1">The sequence shown here is derived from an EMBL/GenBank/DDBJ whole genome shotgun (WGS) entry which is preliminary data.</text>
</comment>
<proteinExistence type="predicted"/>
<accession>A0A0F8X0E4</accession>